<dbReference type="AlphaFoldDB" id="A0A4Q9M5T3"/>
<feature type="region of interest" description="Disordered" evidence="1">
    <location>
        <begin position="1"/>
        <end position="23"/>
    </location>
</feature>
<feature type="compositionally biased region" description="Basic and acidic residues" evidence="1">
    <location>
        <begin position="10"/>
        <end position="23"/>
    </location>
</feature>
<proteinExistence type="predicted"/>
<dbReference type="OrthoDB" id="2152248at2759"/>
<dbReference type="Gene3D" id="3.40.50.1820">
    <property type="entry name" value="alpha/beta hydrolase"/>
    <property type="match status" value="1"/>
</dbReference>
<dbReference type="EMBL" id="ML143546">
    <property type="protein sequence ID" value="TBU22340.1"/>
    <property type="molecule type" value="Genomic_DNA"/>
</dbReference>
<dbReference type="PANTHER" id="PTHR47381">
    <property type="entry name" value="ALPHA/BETA-HYDROLASES SUPERFAMILY PROTEIN"/>
    <property type="match status" value="1"/>
</dbReference>
<dbReference type="SUPFAM" id="SSF53474">
    <property type="entry name" value="alpha/beta-Hydrolases"/>
    <property type="match status" value="1"/>
</dbReference>
<name>A0A4Q9M5T3_9APHY</name>
<organism evidence="2">
    <name type="scientific">Dichomitus squalens</name>
    <dbReference type="NCBI Taxonomy" id="114155"/>
    <lineage>
        <taxon>Eukaryota</taxon>
        <taxon>Fungi</taxon>
        <taxon>Dikarya</taxon>
        <taxon>Basidiomycota</taxon>
        <taxon>Agaricomycotina</taxon>
        <taxon>Agaricomycetes</taxon>
        <taxon>Polyporales</taxon>
        <taxon>Polyporaceae</taxon>
        <taxon>Dichomitus</taxon>
    </lineage>
</organism>
<protein>
    <recommendedName>
        <fullName evidence="3">Alpha/beta-hydrolase</fullName>
    </recommendedName>
</protein>
<sequence length="307" mass="33899">MFKLGHSKHAAPESHGKNLKPHKETVVVAGLPVNVFSDRGATKPETPVAIMFLLHGRTGSAKRMETYVNDFFEEIRARRSAHKGSQDLIIVTIDQRNHGARMVDERANMGWFSEPEKNNERHAIDMYAIQTGTAQDVSFLIDFLPSYLFPNGERTISQWLCAGKSLGGHSTWIVLKNDPRVKIGIPIIGCPDYLTLISKRAKAHKLPVGPPYLPDSLIELIRRADPAAAPYTATDESNPFLGKKILVLSGQDDKIAPFSSSKEVVEKLNVGKHGLKEVIVEPGVGHDLSPAMLKEAARFIWEQALVA</sequence>
<dbReference type="Proteomes" id="UP000292957">
    <property type="component" value="Unassembled WGS sequence"/>
</dbReference>
<dbReference type="InterPro" id="IPR029058">
    <property type="entry name" value="AB_hydrolase_fold"/>
</dbReference>
<gene>
    <name evidence="2" type="ORF">BD311DRAFT_770553</name>
</gene>
<evidence type="ECO:0000256" key="1">
    <source>
        <dbReference type="SAM" id="MobiDB-lite"/>
    </source>
</evidence>
<evidence type="ECO:0008006" key="3">
    <source>
        <dbReference type="Google" id="ProtNLM"/>
    </source>
</evidence>
<reference evidence="2" key="1">
    <citation type="submission" date="2019-01" db="EMBL/GenBank/DDBJ databases">
        <title>Draft genome sequences of three monokaryotic isolates of the white-rot basidiomycete fungus Dichomitus squalens.</title>
        <authorList>
            <consortium name="DOE Joint Genome Institute"/>
            <person name="Lopez S.C."/>
            <person name="Andreopoulos B."/>
            <person name="Pangilinan J."/>
            <person name="Lipzen A."/>
            <person name="Riley R."/>
            <person name="Ahrendt S."/>
            <person name="Ng V."/>
            <person name="Barry K."/>
            <person name="Daum C."/>
            <person name="Grigoriev I.V."/>
            <person name="Hilden K.S."/>
            <person name="Makela M.R."/>
            <person name="de Vries R.P."/>
        </authorList>
    </citation>
    <scope>NUCLEOTIDE SEQUENCE [LARGE SCALE GENOMIC DNA]</scope>
    <source>
        <strain evidence="2">OM18370.1</strain>
    </source>
</reference>
<evidence type="ECO:0000313" key="2">
    <source>
        <dbReference type="EMBL" id="TBU22340.1"/>
    </source>
</evidence>
<dbReference type="PANTHER" id="PTHR47381:SF3">
    <property type="entry name" value="ALPHA_BETA-HYDROLASES SUPERFAMILY PROTEIN"/>
    <property type="match status" value="1"/>
</dbReference>
<accession>A0A4Q9M5T3</accession>